<dbReference type="Proteomes" id="UP000293465">
    <property type="component" value="Unassembled WGS sequence"/>
</dbReference>
<comment type="caution">
    <text evidence="1">The sequence shown here is derived from an EMBL/GenBank/DDBJ whole genome shotgun (WGS) entry which is preliminary data.</text>
</comment>
<dbReference type="EMBL" id="SEZJ01000004">
    <property type="protein sequence ID" value="RYU47234.1"/>
    <property type="molecule type" value="Genomic_DNA"/>
</dbReference>
<reference evidence="1 2" key="1">
    <citation type="submission" date="2019-02" db="EMBL/GenBank/DDBJ databases">
        <title>Genome sequences of Aliivibrio finisterrensis strains from farmed Atlantic salmon.</title>
        <authorList>
            <person name="Bowman J.P."/>
        </authorList>
    </citation>
    <scope>NUCLEOTIDE SEQUENCE [LARGE SCALE GENOMIC DNA]</scope>
    <source>
        <strain evidence="1 2">A32</strain>
    </source>
</reference>
<dbReference type="AlphaFoldDB" id="A0A4Q5KLQ3"/>
<dbReference type="GeneID" id="56274548"/>
<gene>
    <name evidence="1" type="ORF">ERW49_05805</name>
</gene>
<accession>A0A4Q5KLQ3</accession>
<evidence type="ECO:0000313" key="1">
    <source>
        <dbReference type="EMBL" id="RYU47234.1"/>
    </source>
</evidence>
<evidence type="ECO:0000313" key="2">
    <source>
        <dbReference type="Proteomes" id="UP000293465"/>
    </source>
</evidence>
<name>A0A4Q5KLQ3_9GAMM</name>
<organism evidence="1 2">
    <name type="scientific">Aliivibrio finisterrensis</name>
    <dbReference type="NCBI Taxonomy" id="511998"/>
    <lineage>
        <taxon>Bacteria</taxon>
        <taxon>Pseudomonadati</taxon>
        <taxon>Pseudomonadota</taxon>
        <taxon>Gammaproteobacteria</taxon>
        <taxon>Vibrionales</taxon>
        <taxon>Vibrionaceae</taxon>
        <taxon>Aliivibrio</taxon>
    </lineage>
</organism>
<dbReference type="OrthoDB" id="5918017at2"/>
<protein>
    <submittedName>
        <fullName evidence="1">Uncharacterized protein</fullName>
    </submittedName>
</protein>
<proteinExistence type="predicted"/>
<sequence length="236" mass="26463">MSKKPDPISTLLSCALAFFMITVVLPIMAGAAGVMYAINTITYGLLPKSEVQRNSKGQFLVTLDNYTNWHTRAKIETSKDNSAHLLGQYVVRAFPKVSETCHKIKNCKSYTSEFVTLDYKNANVYLIEQKDDKLFSRATSSLSSRIQTHNKQLKGNFDLNISFDDVDELEKISDQLTVLEKMQPFSDSENQVKKIHSNIVHFAKNNCRNNGVGCSVKATLIYDYSVFGGPGFLLAR</sequence>
<dbReference type="RefSeq" id="WP_130086637.1">
    <property type="nucleotide sequence ID" value="NZ_SEZJ01000004.1"/>
</dbReference>